<gene>
    <name evidence="2" type="ORF">BAMA_20430</name>
</gene>
<organism evidence="2 3">
    <name type="scientific">Bacillus manliponensis</name>
    <dbReference type="NCBI Taxonomy" id="574376"/>
    <lineage>
        <taxon>Bacteria</taxon>
        <taxon>Bacillati</taxon>
        <taxon>Bacillota</taxon>
        <taxon>Bacilli</taxon>
        <taxon>Bacillales</taxon>
        <taxon>Bacillaceae</taxon>
        <taxon>Bacillus</taxon>
        <taxon>Bacillus cereus group</taxon>
    </lineage>
</organism>
<dbReference type="EMBL" id="JOTN01000006">
    <property type="protein sequence ID" value="KEK19637.1"/>
    <property type="molecule type" value="Genomic_DNA"/>
</dbReference>
<dbReference type="eggNOG" id="ENOG50332FC">
    <property type="taxonomic scope" value="Bacteria"/>
</dbReference>
<evidence type="ECO:0000259" key="1">
    <source>
        <dbReference type="Pfam" id="PF09350"/>
    </source>
</evidence>
<name>A0A073JZK5_9BACI</name>
<accession>A0A073JZK5</accession>
<dbReference type="Pfam" id="PF09350">
    <property type="entry name" value="DJC28_CD"/>
    <property type="match status" value="1"/>
</dbReference>
<dbReference type="STRING" id="574376.BAMA_20430"/>
<dbReference type="RefSeq" id="WP_034638448.1">
    <property type="nucleotide sequence ID" value="NZ_CBCSJC010000033.1"/>
</dbReference>
<comment type="caution">
    <text evidence="2">The sequence shown here is derived from an EMBL/GenBank/DDBJ whole genome shotgun (WGS) entry which is preliminary data.</text>
</comment>
<dbReference type="InterPro" id="IPR018961">
    <property type="entry name" value="DnaJ_homolog_subfam-C_membr-28"/>
</dbReference>
<feature type="domain" description="DnaJ homologue subfamily C member 28 conserved" evidence="1">
    <location>
        <begin position="10"/>
        <end position="71"/>
    </location>
</feature>
<dbReference type="AlphaFoldDB" id="A0A073JZK5"/>
<evidence type="ECO:0000313" key="3">
    <source>
        <dbReference type="Proteomes" id="UP000027822"/>
    </source>
</evidence>
<keyword evidence="3" id="KW-1185">Reference proteome</keyword>
<protein>
    <recommendedName>
        <fullName evidence="1">DnaJ homologue subfamily C member 28 conserved domain-containing protein</fullName>
    </recommendedName>
</protein>
<sequence>MRNRDENDNLIDQIIKNSNIDEEIKKNPGYGKPLPKNLFNGDVYSNFLNTAKDAGYLPIWISLQKEIREKISLTLKMIEKGIIASNIKSSIDEINEKIKKYNGSCPPNMQRSKVSLENIRGQYKFWE</sequence>
<dbReference type="OrthoDB" id="9798476at2"/>
<evidence type="ECO:0000313" key="2">
    <source>
        <dbReference type="EMBL" id="KEK19637.1"/>
    </source>
</evidence>
<dbReference type="Proteomes" id="UP000027822">
    <property type="component" value="Unassembled WGS sequence"/>
</dbReference>
<reference evidence="2 3" key="1">
    <citation type="submission" date="2014-06" db="EMBL/GenBank/DDBJ databases">
        <title>Draft genome sequence of Bacillus manliponensis JCM 15802 (MCCC 1A00708).</title>
        <authorList>
            <person name="Lai Q."/>
            <person name="Liu Y."/>
            <person name="Shao Z."/>
        </authorList>
    </citation>
    <scope>NUCLEOTIDE SEQUENCE [LARGE SCALE GENOMIC DNA]</scope>
    <source>
        <strain evidence="2 3">JCM 15802</strain>
    </source>
</reference>
<proteinExistence type="predicted"/>